<name>A0ABZ1CP42_9PROT</name>
<feature type="signal peptide" evidence="1">
    <location>
        <begin position="1"/>
        <end position="24"/>
    </location>
</feature>
<keyword evidence="1" id="KW-0732">Signal</keyword>
<dbReference type="Pfam" id="PF03413">
    <property type="entry name" value="PepSY"/>
    <property type="match status" value="1"/>
</dbReference>
<accession>A0ABZ1CP42</accession>
<dbReference type="EMBL" id="CP141769">
    <property type="protein sequence ID" value="WRS40616.1"/>
    <property type="molecule type" value="Genomic_DNA"/>
</dbReference>
<protein>
    <submittedName>
        <fullName evidence="3">PepSY domain-containing protein</fullName>
    </submittedName>
</protein>
<dbReference type="InterPro" id="IPR025711">
    <property type="entry name" value="PepSY"/>
</dbReference>
<evidence type="ECO:0000313" key="3">
    <source>
        <dbReference type="EMBL" id="WRS40616.1"/>
    </source>
</evidence>
<keyword evidence="4" id="KW-1185">Reference proteome</keyword>
<evidence type="ECO:0000259" key="2">
    <source>
        <dbReference type="Pfam" id="PF03413"/>
    </source>
</evidence>
<dbReference type="RefSeq" id="WP_324781143.1">
    <property type="nucleotide sequence ID" value="NZ_CP141769.1"/>
</dbReference>
<organism evidence="3 4">
    <name type="scientific">Thiobacillus sedimenti</name>
    <dbReference type="NCBI Taxonomy" id="3110231"/>
    <lineage>
        <taxon>Bacteria</taxon>
        <taxon>Pseudomonadati</taxon>
        <taxon>Pseudomonadota</taxon>
        <taxon>Betaproteobacteria</taxon>
        <taxon>Nitrosomonadales</taxon>
        <taxon>Thiobacillaceae</taxon>
        <taxon>Thiobacillus</taxon>
    </lineage>
</organism>
<dbReference type="Gene3D" id="3.10.450.40">
    <property type="match status" value="1"/>
</dbReference>
<feature type="chain" id="PRO_5046016861" evidence="1">
    <location>
        <begin position="25"/>
        <end position="111"/>
    </location>
</feature>
<reference evidence="3 4" key="1">
    <citation type="submission" date="2023-12" db="EMBL/GenBank/DDBJ databases">
        <title>Thiobacillus sedimentum sp. nov., a chemolithoautotrophic sulfur-oxidizing bacterium isolated from freshwater sediment.</title>
        <authorList>
            <person name="Luo J."/>
            <person name="Dai C."/>
        </authorList>
    </citation>
    <scope>NUCLEOTIDE SEQUENCE [LARGE SCALE GENOMIC DNA]</scope>
    <source>
        <strain evidence="3 4">SCUT-2</strain>
    </source>
</reference>
<evidence type="ECO:0000313" key="4">
    <source>
        <dbReference type="Proteomes" id="UP001334732"/>
    </source>
</evidence>
<evidence type="ECO:0000256" key="1">
    <source>
        <dbReference type="SAM" id="SignalP"/>
    </source>
</evidence>
<sequence>MKRKAYLAALAAFSTAAVVGTAVAAKSSGNDALAILNAGISLQQAVSAAEQHVGGKASRAEYERHKGQGVFEVEVVNGTSVTDVKVDAGNGKVIEATADTVDHDGDGDHED</sequence>
<gene>
    <name evidence="3" type="ORF">VA613_06990</name>
</gene>
<dbReference type="Proteomes" id="UP001334732">
    <property type="component" value="Chromosome"/>
</dbReference>
<feature type="domain" description="PepSY" evidence="2">
    <location>
        <begin position="40"/>
        <end position="95"/>
    </location>
</feature>
<proteinExistence type="predicted"/>